<organism evidence="2 3">
    <name type="scientific">Oleoguttula mirabilis</name>
    <dbReference type="NCBI Taxonomy" id="1507867"/>
    <lineage>
        <taxon>Eukaryota</taxon>
        <taxon>Fungi</taxon>
        <taxon>Dikarya</taxon>
        <taxon>Ascomycota</taxon>
        <taxon>Pezizomycotina</taxon>
        <taxon>Dothideomycetes</taxon>
        <taxon>Dothideomycetidae</taxon>
        <taxon>Mycosphaerellales</taxon>
        <taxon>Teratosphaeriaceae</taxon>
        <taxon>Oleoguttula</taxon>
    </lineage>
</organism>
<dbReference type="GO" id="GO:0005634">
    <property type="term" value="C:nucleus"/>
    <property type="evidence" value="ECO:0007669"/>
    <property type="project" value="TreeGrafter"/>
</dbReference>
<dbReference type="PANTHER" id="PTHR13464:SF0">
    <property type="entry name" value="SAP30-BINDING PROTEIN"/>
    <property type="match status" value="1"/>
</dbReference>
<evidence type="ECO:0000313" key="2">
    <source>
        <dbReference type="EMBL" id="KAK4540292.1"/>
    </source>
</evidence>
<dbReference type="AlphaFoldDB" id="A0AAV9J5N5"/>
<sequence length="268" mass="28958">MSGLVAYASSDEDDDIAPERPAKIPKLNETGVKVANEAIGAQAQLVRPDDLEPAEPPYVPVTNANQPGIDTLGPAPGPSAVPLLPHSTAGSALTPSDPPLSPYTFERQRLRELTMPSIPNFDIPDSPSPPPTNSEEAAKLAVTTKKFERFLELKKQGVHFNERLQNSSSLRNPSLLPKLMDFAGISQEESYASALPEELRVPVKWAEESNVESLVKQNERREKKRLAERDKVDFVPAAKSGGSSVTTTPAAGGGSVSKEGKRSRFDKR</sequence>
<dbReference type="GO" id="GO:0006355">
    <property type="term" value="P:regulation of DNA-templated transcription"/>
    <property type="evidence" value="ECO:0007669"/>
    <property type="project" value="InterPro"/>
</dbReference>
<dbReference type="EMBL" id="JAVFHQ010000070">
    <property type="protein sequence ID" value="KAK4540292.1"/>
    <property type="molecule type" value="Genomic_DNA"/>
</dbReference>
<proteinExistence type="predicted"/>
<evidence type="ECO:0000256" key="1">
    <source>
        <dbReference type="SAM" id="MobiDB-lite"/>
    </source>
</evidence>
<feature type="region of interest" description="Disordered" evidence="1">
    <location>
        <begin position="44"/>
        <end position="103"/>
    </location>
</feature>
<feature type="region of interest" description="Disordered" evidence="1">
    <location>
        <begin position="1"/>
        <end position="28"/>
    </location>
</feature>
<name>A0AAV9J5N5_9PEZI</name>
<dbReference type="Proteomes" id="UP001324427">
    <property type="component" value="Unassembled WGS sequence"/>
</dbReference>
<comment type="caution">
    <text evidence="2">The sequence shown here is derived from an EMBL/GenBank/DDBJ whole genome shotgun (WGS) entry which is preliminary data.</text>
</comment>
<accession>A0AAV9J5N5</accession>
<dbReference type="PANTHER" id="PTHR13464">
    <property type="entry name" value="TRANSCRIPTIONAL REGULATOR PROTEIN HCNGP"/>
    <property type="match status" value="1"/>
</dbReference>
<feature type="region of interest" description="Disordered" evidence="1">
    <location>
        <begin position="117"/>
        <end position="137"/>
    </location>
</feature>
<dbReference type="InterPro" id="IPR012479">
    <property type="entry name" value="SAP30BP"/>
</dbReference>
<evidence type="ECO:0008006" key="4">
    <source>
        <dbReference type="Google" id="ProtNLM"/>
    </source>
</evidence>
<protein>
    <recommendedName>
        <fullName evidence="4">HCNGP-like protein</fullName>
    </recommendedName>
</protein>
<dbReference type="Pfam" id="PF07818">
    <property type="entry name" value="HCNGP"/>
    <property type="match status" value="1"/>
</dbReference>
<feature type="region of interest" description="Disordered" evidence="1">
    <location>
        <begin position="210"/>
        <end position="268"/>
    </location>
</feature>
<keyword evidence="3" id="KW-1185">Reference proteome</keyword>
<gene>
    <name evidence="2" type="ORF">LTR36_009604</name>
</gene>
<evidence type="ECO:0000313" key="3">
    <source>
        <dbReference type="Proteomes" id="UP001324427"/>
    </source>
</evidence>
<feature type="compositionally biased region" description="Basic and acidic residues" evidence="1">
    <location>
        <begin position="258"/>
        <end position="268"/>
    </location>
</feature>
<feature type="compositionally biased region" description="Basic and acidic residues" evidence="1">
    <location>
        <begin position="217"/>
        <end position="233"/>
    </location>
</feature>
<reference evidence="2 3" key="1">
    <citation type="submission" date="2021-11" db="EMBL/GenBank/DDBJ databases">
        <title>Black yeast isolated from Biological Soil Crust.</title>
        <authorList>
            <person name="Kurbessoian T."/>
        </authorList>
    </citation>
    <scope>NUCLEOTIDE SEQUENCE [LARGE SCALE GENOMIC DNA]</scope>
    <source>
        <strain evidence="2 3">CCFEE 5522</strain>
    </source>
</reference>